<accession>A0A926HNG1</accession>
<name>A0A926HNG1_9FIRM</name>
<proteinExistence type="predicted"/>
<organism evidence="2 3">
    <name type="scientific">Gehongia tenuis</name>
    <dbReference type="NCBI Taxonomy" id="2763655"/>
    <lineage>
        <taxon>Bacteria</taxon>
        <taxon>Bacillati</taxon>
        <taxon>Bacillota</taxon>
        <taxon>Clostridia</taxon>
        <taxon>Christensenellales</taxon>
        <taxon>Christensenellaceae</taxon>
        <taxon>Gehongia</taxon>
    </lineage>
</organism>
<feature type="compositionally biased region" description="Low complexity" evidence="1">
    <location>
        <begin position="1"/>
        <end position="13"/>
    </location>
</feature>
<gene>
    <name evidence="2" type="ORF">H8696_01740</name>
</gene>
<feature type="region of interest" description="Disordered" evidence="1">
    <location>
        <begin position="1"/>
        <end position="68"/>
    </location>
</feature>
<protein>
    <submittedName>
        <fullName evidence="2">Uncharacterized protein</fullName>
    </submittedName>
</protein>
<dbReference type="Proteomes" id="UP000623172">
    <property type="component" value="Unassembled WGS sequence"/>
</dbReference>
<feature type="compositionally biased region" description="Basic and acidic residues" evidence="1">
    <location>
        <begin position="39"/>
        <end position="59"/>
    </location>
</feature>
<evidence type="ECO:0000313" key="3">
    <source>
        <dbReference type="Proteomes" id="UP000623172"/>
    </source>
</evidence>
<comment type="caution">
    <text evidence="2">The sequence shown here is derived from an EMBL/GenBank/DDBJ whole genome shotgun (WGS) entry which is preliminary data.</text>
</comment>
<dbReference type="AlphaFoldDB" id="A0A926HNG1"/>
<evidence type="ECO:0000256" key="1">
    <source>
        <dbReference type="SAM" id="MobiDB-lite"/>
    </source>
</evidence>
<evidence type="ECO:0000313" key="2">
    <source>
        <dbReference type="EMBL" id="MBC8530569.1"/>
    </source>
</evidence>
<dbReference type="RefSeq" id="WP_249314542.1">
    <property type="nucleotide sequence ID" value="NZ_JACRSR010000001.1"/>
</dbReference>
<sequence>MRRGRNAPAAARAGRVRGWETGLDAADGRMDGPAGEGTGEERDQEERDREERSRGERDGGSGGSAGRFLKKHWLEVQRGVRRDVLEAHLRDGQAYGLTEIREILGHFWKEVD</sequence>
<reference evidence="2" key="1">
    <citation type="submission" date="2020-08" db="EMBL/GenBank/DDBJ databases">
        <title>Genome public.</title>
        <authorList>
            <person name="Liu C."/>
            <person name="Sun Q."/>
        </authorList>
    </citation>
    <scope>NUCLEOTIDE SEQUENCE</scope>
    <source>
        <strain evidence="2">NSJ-53</strain>
    </source>
</reference>
<dbReference type="EMBL" id="JACRSR010000001">
    <property type="protein sequence ID" value="MBC8530569.1"/>
    <property type="molecule type" value="Genomic_DNA"/>
</dbReference>
<keyword evidence="3" id="KW-1185">Reference proteome</keyword>